<keyword evidence="1 3" id="KW-0159">Chromosome partition</keyword>
<evidence type="ECO:0000313" key="5">
    <source>
        <dbReference type="EMBL" id="SEL41526.1"/>
    </source>
</evidence>
<evidence type="ECO:0000313" key="6">
    <source>
        <dbReference type="Proteomes" id="UP000198548"/>
    </source>
</evidence>
<reference evidence="4 7" key="2">
    <citation type="submission" date="2019-07" db="EMBL/GenBank/DDBJ databases">
        <title>Whole genome shotgun sequence of Alkalibacterium putridalgicola NBRC 103243.</title>
        <authorList>
            <person name="Hosoyama A."/>
            <person name="Uohara A."/>
            <person name="Ohji S."/>
            <person name="Ichikawa N."/>
        </authorList>
    </citation>
    <scope>NUCLEOTIDE SEQUENCE [LARGE SCALE GENOMIC DNA]</scope>
    <source>
        <strain evidence="4 7">NBRC 103243</strain>
    </source>
</reference>
<comment type="subcellular location">
    <subcellularLocation>
        <location evidence="3">Cytoplasm</location>
    </subcellularLocation>
    <text evidence="3">Associated with two foci at the outer edges of the nucleoid region in young cells, and at four foci within both cell halves in older cells.</text>
</comment>
<dbReference type="OrthoDB" id="9811016at2"/>
<reference evidence="5 6" key="1">
    <citation type="submission" date="2016-10" db="EMBL/GenBank/DDBJ databases">
        <authorList>
            <person name="de Groot N.N."/>
        </authorList>
    </citation>
    <scope>NUCLEOTIDE SEQUENCE [LARGE SCALE GENOMIC DNA]</scope>
    <source>
        <strain evidence="5 6">DSM 19182</strain>
    </source>
</reference>
<keyword evidence="3" id="KW-0963">Cytoplasm</keyword>
<dbReference type="Proteomes" id="UP000321425">
    <property type="component" value="Unassembled WGS sequence"/>
</dbReference>
<dbReference type="Proteomes" id="UP000198548">
    <property type="component" value="Unassembled WGS sequence"/>
</dbReference>
<dbReference type="InterPro" id="IPR003768">
    <property type="entry name" value="ScpA"/>
</dbReference>
<dbReference type="HAMAP" id="MF_01805">
    <property type="entry name" value="ScpA"/>
    <property type="match status" value="1"/>
</dbReference>
<dbReference type="PANTHER" id="PTHR33969">
    <property type="entry name" value="SEGREGATION AND CONDENSATION PROTEIN A"/>
    <property type="match status" value="1"/>
</dbReference>
<dbReference type="EMBL" id="FOBL01000001">
    <property type="protein sequence ID" value="SEL41526.1"/>
    <property type="molecule type" value="Genomic_DNA"/>
</dbReference>
<comment type="similarity">
    <text evidence="3">Belongs to the ScpA family.</text>
</comment>
<gene>
    <name evidence="3 4" type="primary">scpA</name>
    <name evidence="4" type="ORF">APU01nite_01210</name>
    <name evidence="5" type="ORF">SAMN04488100_10184</name>
</gene>
<dbReference type="RefSeq" id="WP_091485854.1">
    <property type="nucleotide sequence ID" value="NZ_BJUX01000001.1"/>
</dbReference>
<protein>
    <recommendedName>
        <fullName evidence="2 3">Segregation and condensation protein A</fullName>
    </recommendedName>
</protein>
<dbReference type="Gene3D" id="6.10.250.2410">
    <property type="match status" value="1"/>
</dbReference>
<dbReference type="GO" id="GO:0051301">
    <property type="term" value="P:cell division"/>
    <property type="evidence" value="ECO:0007669"/>
    <property type="project" value="UniProtKB-KW"/>
</dbReference>
<evidence type="ECO:0000256" key="1">
    <source>
        <dbReference type="ARBA" id="ARBA00022829"/>
    </source>
</evidence>
<dbReference type="AlphaFoldDB" id="A0A1H7Q117"/>
<dbReference type="STRING" id="426703.SAMN04488100_10184"/>
<dbReference type="Pfam" id="PF02616">
    <property type="entry name" value="SMC_ScpA"/>
    <property type="match status" value="1"/>
</dbReference>
<dbReference type="EMBL" id="BJUX01000001">
    <property type="protein sequence ID" value="GEK88082.1"/>
    <property type="molecule type" value="Genomic_DNA"/>
</dbReference>
<comment type="subunit">
    <text evidence="3">Component of a cohesin-like complex composed of ScpA, ScpB and the Smc homodimer, in which ScpA and ScpB bind to the head domain of Smc. The presence of the three proteins is required for the association of the complex with DNA.</text>
</comment>
<evidence type="ECO:0000313" key="7">
    <source>
        <dbReference type="Proteomes" id="UP000321425"/>
    </source>
</evidence>
<evidence type="ECO:0000256" key="3">
    <source>
        <dbReference type="HAMAP-Rule" id="MF_01805"/>
    </source>
</evidence>
<keyword evidence="3" id="KW-0131">Cell cycle</keyword>
<comment type="function">
    <text evidence="3">Participates in chromosomal partition during cell division. May act via the formation of a condensin-like complex containing Smc and ScpB that pull DNA away from mid-cell into both cell halves.</text>
</comment>
<name>A0A1H7Q117_9LACT</name>
<dbReference type="GO" id="GO:0006260">
    <property type="term" value="P:DNA replication"/>
    <property type="evidence" value="ECO:0007669"/>
    <property type="project" value="UniProtKB-UniRule"/>
</dbReference>
<dbReference type="PANTHER" id="PTHR33969:SF2">
    <property type="entry name" value="SEGREGATION AND CONDENSATION PROTEIN A"/>
    <property type="match status" value="1"/>
</dbReference>
<dbReference type="Gene3D" id="1.10.10.580">
    <property type="entry name" value="Structural maintenance of chromosome 1. Chain E"/>
    <property type="match status" value="1"/>
</dbReference>
<organism evidence="5 6">
    <name type="scientific">Alkalibacterium putridalgicola</name>
    <dbReference type="NCBI Taxonomy" id="426703"/>
    <lineage>
        <taxon>Bacteria</taxon>
        <taxon>Bacillati</taxon>
        <taxon>Bacillota</taxon>
        <taxon>Bacilli</taxon>
        <taxon>Lactobacillales</taxon>
        <taxon>Carnobacteriaceae</taxon>
        <taxon>Alkalibacterium</taxon>
    </lineage>
</organism>
<proteinExistence type="inferred from homology"/>
<dbReference type="GO" id="GO:0007059">
    <property type="term" value="P:chromosome segregation"/>
    <property type="evidence" value="ECO:0007669"/>
    <property type="project" value="UniProtKB-UniRule"/>
</dbReference>
<keyword evidence="7" id="KW-1185">Reference proteome</keyword>
<evidence type="ECO:0000256" key="2">
    <source>
        <dbReference type="ARBA" id="ARBA00044777"/>
    </source>
</evidence>
<evidence type="ECO:0000313" key="4">
    <source>
        <dbReference type="EMBL" id="GEK88082.1"/>
    </source>
</evidence>
<dbReference type="GO" id="GO:0005737">
    <property type="term" value="C:cytoplasm"/>
    <property type="evidence" value="ECO:0007669"/>
    <property type="project" value="UniProtKB-SubCell"/>
</dbReference>
<dbReference type="InterPro" id="IPR023093">
    <property type="entry name" value="ScpA-like_C"/>
</dbReference>
<sequence length="257" mass="30540">MSEKWKVNLDIFEGPLDLLLHLINKLEIDIYDIPIKEITEQYLNYIHAMQMLRLDVAGEYLVMAATLMSIKSQLLLPRNESWEEEGEEYAVEEDSIENLQQKLLEYRKIKYASTKLNEHRKTREQHYSKPHEDLTHFQQFVPMEAGELELRDLIGAFGEMFRRKEWLDPAPSTIDLEEITVNEKIEWLERRMLKSTQAIPFRLLFSRPTKREYVVTFLALLEMMKDNRVIIKQSESFGEIYLSRVQQEEKGLSQPDE</sequence>
<keyword evidence="3" id="KW-0132">Cell division</keyword>
<accession>A0A1H7Q117</accession>